<comment type="caution">
    <text evidence="1">The sequence shown here is derived from an EMBL/GenBank/DDBJ whole genome shotgun (WGS) entry which is preliminary data.</text>
</comment>
<evidence type="ECO:0000313" key="2">
    <source>
        <dbReference type="Proteomes" id="UP000299102"/>
    </source>
</evidence>
<evidence type="ECO:0000313" key="1">
    <source>
        <dbReference type="EMBL" id="GBP83276.1"/>
    </source>
</evidence>
<sequence>MAVVFSFAPAKQITGDRRPPSVPRANLRIQIKRPDRSKEPFSVIVHKHFQLGTPDKSAYKSDVKTQGVYHRRYLEQRTVPK</sequence>
<protein>
    <submittedName>
        <fullName evidence="1">Uncharacterized protein</fullName>
    </submittedName>
</protein>
<organism evidence="1 2">
    <name type="scientific">Eumeta variegata</name>
    <name type="common">Bagworm moth</name>
    <name type="synonym">Eumeta japonica</name>
    <dbReference type="NCBI Taxonomy" id="151549"/>
    <lineage>
        <taxon>Eukaryota</taxon>
        <taxon>Metazoa</taxon>
        <taxon>Ecdysozoa</taxon>
        <taxon>Arthropoda</taxon>
        <taxon>Hexapoda</taxon>
        <taxon>Insecta</taxon>
        <taxon>Pterygota</taxon>
        <taxon>Neoptera</taxon>
        <taxon>Endopterygota</taxon>
        <taxon>Lepidoptera</taxon>
        <taxon>Glossata</taxon>
        <taxon>Ditrysia</taxon>
        <taxon>Tineoidea</taxon>
        <taxon>Psychidae</taxon>
        <taxon>Oiketicinae</taxon>
        <taxon>Eumeta</taxon>
    </lineage>
</organism>
<keyword evidence="2" id="KW-1185">Reference proteome</keyword>
<dbReference type="EMBL" id="BGZK01001612">
    <property type="protein sequence ID" value="GBP83276.1"/>
    <property type="molecule type" value="Genomic_DNA"/>
</dbReference>
<dbReference type="Proteomes" id="UP000299102">
    <property type="component" value="Unassembled WGS sequence"/>
</dbReference>
<name>A0A4C1Z3T0_EUMVA</name>
<accession>A0A4C1Z3T0</accession>
<dbReference type="AlphaFoldDB" id="A0A4C1Z3T0"/>
<gene>
    <name evidence="1" type="ORF">EVAR_97493_1</name>
</gene>
<proteinExistence type="predicted"/>
<reference evidence="1 2" key="1">
    <citation type="journal article" date="2019" name="Commun. Biol.">
        <title>The bagworm genome reveals a unique fibroin gene that provides high tensile strength.</title>
        <authorList>
            <person name="Kono N."/>
            <person name="Nakamura H."/>
            <person name="Ohtoshi R."/>
            <person name="Tomita M."/>
            <person name="Numata K."/>
            <person name="Arakawa K."/>
        </authorList>
    </citation>
    <scope>NUCLEOTIDE SEQUENCE [LARGE SCALE GENOMIC DNA]</scope>
</reference>